<keyword evidence="4" id="KW-0808">Transferase</keyword>
<dbReference type="GO" id="GO:0016757">
    <property type="term" value="F:glycosyltransferase activity"/>
    <property type="evidence" value="ECO:0007669"/>
    <property type="project" value="UniProtKB-KW"/>
</dbReference>
<feature type="transmembrane region" description="Helical" evidence="6">
    <location>
        <begin position="295"/>
        <end position="314"/>
    </location>
</feature>
<organism evidence="8 9">
    <name type="scientific">candidate division WOR-3 bacterium</name>
    <dbReference type="NCBI Taxonomy" id="2052148"/>
    <lineage>
        <taxon>Bacteria</taxon>
        <taxon>Bacteria division WOR-3</taxon>
    </lineage>
</organism>
<accession>A0A9D5QDU6</accession>
<dbReference type="SUPFAM" id="SSF53448">
    <property type="entry name" value="Nucleotide-diphospho-sugar transferases"/>
    <property type="match status" value="1"/>
</dbReference>
<evidence type="ECO:0000256" key="5">
    <source>
        <dbReference type="ARBA" id="ARBA00023136"/>
    </source>
</evidence>
<protein>
    <submittedName>
        <fullName evidence="8">Glycosyltransferase</fullName>
    </submittedName>
</protein>
<dbReference type="Proteomes" id="UP000630660">
    <property type="component" value="Unassembled WGS sequence"/>
</dbReference>
<evidence type="ECO:0000256" key="4">
    <source>
        <dbReference type="ARBA" id="ARBA00022679"/>
    </source>
</evidence>
<feature type="transmembrane region" description="Helical" evidence="6">
    <location>
        <begin position="326"/>
        <end position="348"/>
    </location>
</feature>
<keyword evidence="6" id="KW-0812">Transmembrane</keyword>
<gene>
    <name evidence="8" type="ORF">GF359_09470</name>
</gene>
<dbReference type="AlphaFoldDB" id="A0A9D5QDU6"/>
<keyword evidence="3" id="KW-0328">Glycosyltransferase</keyword>
<dbReference type="PANTHER" id="PTHR43646:SF2">
    <property type="entry name" value="GLYCOSYLTRANSFERASE 2-LIKE DOMAIN-CONTAINING PROTEIN"/>
    <property type="match status" value="1"/>
</dbReference>
<name>A0A9D5QDU6_UNCW3</name>
<feature type="non-terminal residue" evidence="8">
    <location>
        <position position="1"/>
    </location>
</feature>
<evidence type="ECO:0000256" key="1">
    <source>
        <dbReference type="ARBA" id="ARBA00004236"/>
    </source>
</evidence>
<comment type="caution">
    <text evidence="8">The sequence shown here is derived from an EMBL/GenBank/DDBJ whole genome shotgun (WGS) entry which is preliminary data.</text>
</comment>
<evidence type="ECO:0000313" key="9">
    <source>
        <dbReference type="Proteomes" id="UP000630660"/>
    </source>
</evidence>
<evidence type="ECO:0000259" key="7">
    <source>
        <dbReference type="Pfam" id="PF00535"/>
    </source>
</evidence>
<dbReference type="Pfam" id="PF00535">
    <property type="entry name" value="Glycos_transf_2"/>
    <property type="match status" value="1"/>
</dbReference>
<proteinExistence type="predicted"/>
<evidence type="ECO:0000256" key="6">
    <source>
        <dbReference type="SAM" id="Phobius"/>
    </source>
</evidence>
<comment type="subcellular location">
    <subcellularLocation>
        <location evidence="1">Cell membrane</location>
    </subcellularLocation>
</comment>
<evidence type="ECO:0000256" key="3">
    <source>
        <dbReference type="ARBA" id="ARBA00022676"/>
    </source>
</evidence>
<dbReference type="GO" id="GO:0005886">
    <property type="term" value="C:plasma membrane"/>
    <property type="evidence" value="ECO:0007669"/>
    <property type="project" value="UniProtKB-SubCell"/>
</dbReference>
<evidence type="ECO:0000313" key="8">
    <source>
        <dbReference type="EMBL" id="MBD3365427.1"/>
    </source>
</evidence>
<feature type="domain" description="Glycosyltransferase 2-like" evidence="7">
    <location>
        <begin position="26"/>
        <end position="199"/>
    </location>
</feature>
<keyword evidence="5 6" id="KW-0472">Membrane</keyword>
<reference evidence="8" key="1">
    <citation type="submission" date="2019-11" db="EMBL/GenBank/DDBJ databases">
        <title>Microbial mats filling the niche in hypersaline microbial mats.</title>
        <authorList>
            <person name="Wong H.L."/>
            <person name="Macleod F.I."/>
            <person name="White R.A. III"/>
            <person name="Burns B.P."/>
        </authorList>
    </citation>
    <scope>NUCLEOTIDE SEQUENCE</scope>
    <source>
        <strain evidence="8">Bin_327</strain>
    </source>
</reference>
<dbReference type="EMBL" id="WJKJ01000314">
    <property type="protein sequence ID" value="MBD3365427.1"/>
    <property type="molecule type" value="Genomic_DNA"/>
</dbReference>
<dbReference type="PANTHER" id="PTHR43646">
    <property type="entry name" value="GLYCOSYLTRANSFERASE"/>
    <property type="match status" value="1"/>
</dbReference>
<dbReference type="InterPro" id="IPR029044">
    <property type="entry name" value="Nucleotide-diphossugar_trans"/>
</dbReference>
<keyword evidence="2" id="KW-1003">Cell membrane</keyword>
<evidence type="ECO:0000256" key="2">
    <source>
        <dbReference type="ARBA" id="ARBA00022475"/>
    </source>
</evidence>
<dbReference type="Gene3D" id="3.90.550.10">
    <property type="entry name" value="Spore Coat Polysaccharide Biosynthesis Protein SpsA, Chain A"/>
    <property type="match status" value="1"/>
</dbReference>
<dbReference type="CDD" id="cd00761">
    <property type="entry name" value="Glyco_tranf_GTA_type"/>
    <property type="match status" value="1"/>
</dbReference>
<sequence>FIALTNSRAFRRLGNYPEPTRLPRISVLVPARNEAKNIQACVESLLNQNYPDFEVVVLDDESTDDTWERLKRLRKKDNRLKIIKGKSLPEGWIGKHWACHQLSQKARGELYLFTDADTRHHPSTLQDAVAAFEAENADFMTALPREEAETFGEKLTIPIMSFGIISFLPVGIAHRSHSPLLSLTVGQFMMIRADTYEEIGGHESVKQDVLDDVSLGRRVKAHRLNWRIVDACNHINCRMYNNIQEVSDGFSKNLFATFGNSVFIYIPVWLWLTAVFIFPVFVIGLAVAGGNVSETCLLLALVTIGFSLILWSITHLRFRYPLYLTLLYPVMVFLWVVMAMRSMVLSLAGQTFWKGRNLDLDTDLIEDIDDEEAEVRDRTV</sequence>
<keyword evidence="6" id="KW-1133">Transmembrane helix</keyword>
<feature type="transmembrane region" description="Helical" evidence="6">
    <location>
        <begin position="262"/>
        <end position="288"/>
    </location>
</feature>
<dbReference type="InterPro" id="IPR001173">
    <property type="entry name" value="Glyco_trans_2-like"/>
</dbReference>